<dbReference type="Pfam" id="PF10531">
    <property type="entry name" value="SLBB"/>
    <property type="match status" value="1"/>
</dbReference>
<keyword evidence="2" id="KW-0238">DNA-binding</keyword>
<dbReference type="SMART" id="SM00278">
    <property type="entry name" value="HhH1"/>
    <property type="match status" value="2"/>
</dbReference>
<dbReference type="EMBL" id="CP042430">
    <property type="protein sequence ID" value="QEC49667.1"/>
    <property type="molecule type" value="Genomic_DNA"/>
</dbReference>
<sequence>MPDLSRSELAAYAACAVLVALLGWRALHAGGGAPAAVASSSRGPVTATVAAAPSARPLVHVVGAVRRPGVYRLRAGQRVQDAIRRAGGAARGADLQAINLAAKVADAQQVVVPRRSAAGAAPAAAPGATGPPGTASAPAPVSLNAATAEQLDTLEGVGPATARKILEYRQAHGGFRSVDELAQVPGIGPKKLEALRAQVQA</sequence>
<evidence type="ECO:0000259" key="1">
    <source>
        <dbReference type="SMART" id="SM00278"/>
    </source>
</evidence>
<dbReference type="InterPro" id="IPR051675">
    <property type="entry name" value="Endo/Exo/Phosphatase_dom_1"/>
</dbReference>
<reference evidence="2 3" key="1">
    <citation type="journal article" date="2018" name="J. Microbiol.">
        <title>Baekduia soli gen. nov., sp. nov., a novel bacterium isolated from the soil of Baekdu Mountain and proposal of a novel family name, Baekduiaceae fam. nov.</title>
        <authorList>
            <person name="An D.S."/>
            <person name="Siddiqi M.Z."/>
            <person name="Kim K.H."/>
            <person name="Yu H.S."/>
            <person name="Im W.T."/>
        </authorList>
    </citation>
    <scope>NUCLEOTIDE SEQUENCE [LARGE SCALE GENOMIC DNA]</scope>
    <source>
        <strain evidence="2 3">BR7-21</strain>
    </source>
</reference>
<dbReference type="NCBIfam" id="TIGR00426">
    <property type="entry name" value="competence protein ComEA helix-hairpin-helix repeat region"/>
    <property type="match status" value="1"/>
</dbReference>
<dbReference type="PANTHER" id="PTHR21180">
    <property type="entry name" value="ENDONUCLEASE/EXONUCLEASE/PHOSPHATASE FAMILY DOMAIN-CONTAINING PROTEIN 1"/>
    <property type="match status" value="1"/>
</dbReference>
<dbReference type="GO" id="GO:0015628">
    <property type="term" value="P:protein secretion by the type II secretion system"/>
    <property type="evidence" value="ECO:0007669"/>
    <property type="project" value="TreeGrafter"/>
</dbReference>
<dbReference type="Pfam" id="PF12836">
    <property type="entry name" value="HHH_3"/>
    <property type="match status" value="1"/>
</dbReference>
<dbReference type="KEGG" id="bsol:FSW04_20185"/>
<name>A0A5B8U9J9_9ACTN</name>
<protein>
    <submittedName>
        <fullName evidence="2">ComEA family DNA-binding protein</fullName>
    </submittedName>
</protein>
<feature type="domain" description="Helix-hairpin-helix DNA-binding motif class 1" evidence="1">
    <location>
        <begin position="149"/>
        <end position="168"/>
    </location>
</feature>
<dbReference type="PANTHER" id="PTHR21180:SF32">
    <property type="entry name" value="ENDONUCLEASE_EXONUCLEASE_PHOSPHATASE FAMILY DOMAIN-CONTAINING PROTEIN 1"/>
    <property type="match status" value="1"/>
</dbReference>
<dbReference type="GO" id="GO:0015627">
    <property type="term" value="C:type II protein secretion system complex"/>
    <property type="evidence" value="ECO:0007669"/>
    <property type="project" value="TreeGrafter"/>
</dbReference>
<organism evidence="2 3">
    <name type="scientific">Baekduia soli</name>
    <dbReference type="NCBI Taxonomy" id="496014"/>
    <lineage>
        <taxon>Bacteria</taxon>
        <taxon>Bacillati</taxon>
        <taxon>Actinomycetota</taxon>
        <taxon>Thermoleophilia</taxon>
        <taxon>Solirubrobacterales</taxon>
        <taxon>Baekduiaceae</taxon>
        <taxon>Baekduia</taxon>
    </lineage>
</organism>
<accession>A0A5B8U9J9</accession>
<keyword evidence="3" id="KW-1185">Reference proteome</keyword>
<dbReference type="InterPro" id="IPR010994">
    <property type="entry name" value="RuvA_2-like"/>
</dbReference>
<evidence type="ECO:0000313" key="3">
    <source>
        <dbReference type="Proteomes" id="UP000321805"/>
    </source>
</evidence>
<gene>
    <name evidence="2" type="ORF">FSW04_20185</name>
</gene>
<dbReference type="OrthoDB" id="9758724at2"/>
<dbReference type="InterPro" id="IPR019554">
    <property type="entry name" value="Soluble_ligand-bd"/>
</dbReference>
<proteinExistence type="predicted"/>
<dbReference type="AlphaFoldDB" id="A0A5B8U9J9"/>
<dbReference type="InterPro" id="IPR003583">
    <property type="entry name" value="Hlx-hairpin-Hlx_DNA-bd_motif"/>
</dbReference>
<dbReference type="SUPFAM" id="SSF47781">
    <property type="entry name" value="RuvA domain 2-like"/>
    <property type="match status" value="1"/>
</dbReference>
<feature type="domain" description="Helix-hairpin-helix DNA-binding motif class 1" evidence="1">
    <location>
        <begin position="179"/>
        <end position="198"/>
    </location>
</feature>
<evidence type="ECO:0000313" key="2">
    <source>
        <dbReference type="EMBL" id="QEC49667.1"/>
    </source>
</evidence>
<dbReference type="Gene3D" id="1.10.150.320">
    <property type="entry name" value="Photosystem II 12 kDa extrinsic protein"/>
    <property type="match status" value="1"/>
</dbReference>
<dbReference type="Proteomes" id="UP000321805">
    <property type="component" value="Chromosome"/>
</dbReference>
<dbReference type="Gene3D" id="3.10.560.10">
    <property type="entry name" value="Outer membrane lipoprotein wza domain like"/>
    <property type="match status" value="1"/>
</dbReference>
<dbReference type="RefSeq" id="WP_146922032.1">
    <property type="nucleotide sequence ID" value="NZ_CP042430.1"/>
</dbReference>
<dbReference type="GO" id="GO:0006281">
    <property type="term" value="P:DNA repair"/>
    <property type="evidence" value="ECO:0007669"/>
    <property type="project" value="InterPro"/>
</dbReference>
<dbReference type="GO" id="GO:0003677">
    <property type="term" value="F:DNA binding"/>
    <property type="evidence" value="ECO:0007669"/>
    <property type="project" value="UniProtKB-KW"/>
</dbReference>
<dbReference type="InterPro" id="IPR004509">
    <property type="entry name" value="Competence_ComEA_HhH"/>
</dbReference>